<dbReference type="RefSeq" id="WP_166032560.1">
    <property type="nucleotide sequence ID" value="NZ_CP048877.1"/>
</dbReference>
<keyword evidence="4 6" id="KW-0808">Transferase</keyword>
<evidence type="ECO:0000256" key="4">
    <source>
        <dbReference type="ARBA" id="ARBA00022679"/>
    </source>
</evidence>
<dbReference type="InterPro" id="IPR029057">
    <property type="entry name" value="PRTase-like"/>
</dbReference>
<feature type="binding site" description="in other chain" evidence="6">
    <location>
        <position position="100"/>
    </location>
    <ligand>
        <name>5-phospho-alpha-D-ribose 1-diphosphate</name>
        <dbReference type="ChEBI" id="CHEBI:58017"/>
        <note>ligand shared between dimeric partners</note>
    </ligand>
</feature>
<dbReference type="NCBIfam" id="TIGR00336">
    <property type="entry name" value="pyrE"/>
    <property type="match status" value="1"/>
</dbReference>
<dbReference type="InterPro" id="IPR004467">
    <property type="entry name" value="Or_phspho_trans_dom"/>
</dbReference>
<comment type="similarity">
    <text evidence="6">Belongs to the purine/pyrimidine phosphoribosyltransferase family. PyrE subfamily.</text>
</comment>
<sequence length="188" mass="20884">MVLRQRLAQMISKRAFIWRQAPPYFRLSSGKESPFYFDLKRITLDPEGASLVGELAYQAIADLPVAGVGGMTFGADPIACAIMHTAYRYGRRLYHFSVRKEPKGHGTQRFIEGNISTGDRVVIVEDVVTTGGSTLLAISRAREAGLIPEAVLVLVDREEEDGLSRIQAEVSRVKVLFTRSELMELAQK</sequence>
<reference evidence="7 8" key="1">
    <citation type="submission" date="2020-02" db="EMBL/GenBank/DDBJ databases">
        <title>Genome analysis of Thermosulfuriphilus ammonigenes ST65T, an anaerobic thermophilic chemolithoautotrophic bacterium isolated from a deep-sea hydrothermal vent.</title>
        <authorList>
            <person name="Slobodkina G."/>
            <person name="Allioux M."/>
            <person name="Merkel A."/>
            <person name="Alain K."/>
            <person name="Jebbar M."/>
            <person name="Slobodkin A."/>
        </authorList>
    </citation>
    <scope>NUCLEOTIDE SEQUENCE [LARGE SCALE GENOMIC DNA]</scope>
    <source>
        <strain evidence="7 8">ST65</strain>
    </source>
</reference>
<keyword evidence="6" id="KW-0460">Magnesium</keyword>
<evidence type="ECO:0000313" key="7">
    <source>
        <dbReference type="EMBL" id="QIJ72342.1"/>
    </source>
</evidence>
<name>A0A6G7PXF7_9BACT</name>
<dbReference type="Gene3D" id="3.40.50.2020">
    <property type="match status" value="1"/>
</dbReference>
<keyword evidence="5 6" id="KW-0665">Pyrimidine biosynthesis</keyword>
<comment type="pathway">
    <text evidence="1 6">Pyrimidine metabolism; UMP biosynthesis via de novo pathway; UMP from orotate: step 1/2.</text>
</comment>
<comment type="subunit">
    <text evidence="6">Homodimer.</text>
</comment>
<dbReference type="GO" id="GO:0004588">
    <property type="term" value="F:orotate phosphoribosyltransferase activity"/>
    <property type="evidence" value="ECO:0007669"/>
    <property type="project" value="UniProtKB-UniRule"/>
</dbReference>
<evidence type="ECO:0000256" key="3">
    <source>
        <dbReference type="ARBA" id="ARBA00022676"/>
    </source>
</evidence>
<dbReference type="EMBL" id="CP048877">
    <property type="protein sequence ID" value="QIJ72342.1"/>
    <property type="molecule type" value="Genomic_DNA"/>
</dbReference>
<proteinExistence type="inferred from homology"/>
<evidence type="ECO:0000256" key="1">
    <source>
        <dbReference type="ARBA" id="ARBA00004889"/>
    </source>
</evidence>
<keyword evidence="8" id="KW-1185">Reference proteome</keyword>
<dbReference type="InterPro" id="IPR000836">
    <property type="entry name" value="PRTase_dom"/>
</dbReference>
<evidence type="ECO:0000256" key="6">
    <source>
        <dbReference type="HAMAP-Rule" id="MF_01208"/>
    </source>
</evidence>
<comment type="cofactor">
    <cofactor evidence="6">
        <name>Mg(2+)</name>
        <dbReference type="ChEBI" id="CHEBI:18420"/>
    </cofactor>
</comment>
<evidence type="ECO:0000313" key="8">
    <source>
        <dbReference type="Proteomes" id="UP000502179"/>
    </source>
</evidence>
<feature type="binding site" description="in other chain" evidence="6">
    <location>
        <begin position="125"/>
        <end position="133"/>
    </location>
    <ligand>
        <name>5-phospho-alpha-D-ribose 1-diphosphate</name>
        <dbReference type="ChEBI" id="CHEBI:58017"/>
        <note>ligand shared between dimeric partners</note>
    </ligand>
</feature>
<feature type="binding site" evidence="6">
    <location>
        <position position="99"/>
    </location>
    <ligand>
        <name>5-phospho-alpha-D-ribose 1-diphosphate</name>
        <dbReference type="ChEBI" id="CHEBI:58017"/>
        <note>ligand shared between dimeric partners</note>
    </ligand>
</feature>
<dbReference type="UniPathway" id="UPA00070">
    <property type="reaction ID" value="UER00119"/>
</dbReference>
<feature type="binding site" evidence="6">
    <location>
        <position position="105"/>
    </location>
    <ligand>
        <name>5-phospho-alpha-D-ribose 1-diphosphate</name>
        <dbReference type="ChEBI" id="CHEBI:58017"/>
        <note>ligand shared between dimeric partners</note>
    </ligand>
</feature>
<evidence type="ECO:0000256" key="2">
    <source>
        <dbReference type="ARBA" id="ARBA00011971"/>
    </source>
</evidence>
<gene>
    <name evidence="6 7" type="primary">pyrE</name>
    <name evidence="7" type="ORF">G4V39_08680</name>
</gene>
<dbReference type="GO" id="GO:0044205">
    <property type="term" value="P:'de novo' UMP biosynthetic process"/>
    <property type="evidence" value="ECO:0007669"/>
    <property type="project" value="UniProtKB-UniRule"/>
</dbReference>
<organism evidence="7 8">
    <name type="scientific">Thermosulfuriphilus ammonigenes</name>
    <dbReference type="NCBI Taxonomy" id="1936021"/>
    <lineage>
        <taxon>Bacteria</taxon>
        <taxon>Pseudomonadati</taxon>
        <taxon>Thermodesulfobacteriota</taxon>
        <taxon>Thermodesulfobacteria</taxon>
        <taxon>Thermodesulfobacteriales</taxon>
        <taxon>Thermodesulfobacteriaceae</taxon>
        <taxon>Thermosulfuriphilus</taxon>
    </lineage>
</organism>
<dbReference type="PANTHER" id="PTHR19278:SF9">
    <property type="entry name" value="URIDINE 5'-MONOPHOSPHATE SYNTHASE"/>
    <property type="match status" value="1"/>
</dbReference>
<protein>
    <recommendedName>
        <fullName evidence="2 6">Orotate phosphoribosyltransferase</fullName>
        <shortName evidence="6">OPRT</shortName>
        <shortName evidence="6">OPRTase</shortName>
        <ecNumber evidence="2 6">2.4.2.10</ecNumber>
    </recommendedName>
</protein>
<dbReference type="HAMAP" id="MF_01208">
    <property type="entry name" value="PyrE"/>
    <property type="match status" value="1"/>
</dbReference>
<dbReference type="Proteomes" id="UP000502179">
    <property type="component" value="Chromosome"/>
</dbReference>
<dbReference type="GO" id="GO:0000287">
    <property type="term" value="F:magnesium ion binding"/>
    <property type="evidence" value="ECO:0007669"/>
    <property type="project" value="UniProtKB-UniRule"/>
</dbReference>
<dbReference type="SUPFAM" id="SSF53271">
    <property type="entry name" value="PRTase-like"/>
    <property type="match status" value="1"/>
</dbReference>
<evidence type="ECO:0000256" key="5">
    <source>
        <dbReference type="ARBA" id="ARBA00022975"/>
    </source>
</evidence>
<comment type="catalytic activity">
    <reaction evidence="6">
        <text>orotidine 5'-phosphate + diphosphate = orotate + 5-phospho-alpha-D-ribose 1-diphosphate</text>
        <dbReference type="Rhea" id="RHEA:10380"/>
        <dbReference type="ChEBI" id="CHEBI:30839"/>
        <dbReference type="ChEBI" id="CHEBI:33019"/>
        <dbReference type="ChEBI" id="CHEBI:57538"/>
        <dbReference type="ChEBI" id="CHEBI:58017"/>
        <dbReference type="EC" id="2.4.2.10"/>
    </reaction>
</comment>
<dbReference type="PANTHER" id="PTHR19278">
    <property type="entry name" value="OROTATE PHOSPHORIBOSYLTRANSFERASE"/>
    <property type="match status" value="1"/>
</dbReference>
<comment type="caution">
    <text evidence="6">Lacks conserved residue(s) required for the propagation of feature annotation.</text>
</comment>
<dbReference type="InterPro" id="IPR023031">
    <property type="entry name" value="OPRT"/>
</dbReference>
<keyword evidence="3 6" id="KW-0328">Glycosyltransferase</keyword>
<dbReference type="KEGG" id="tav:G4V39_08680"/>
<feature type="binding site" evidence="6">
    <location>
        <position position="157"/>
    </location>
    <ligand>
        <name>orotate</name>
        <dbReference type="ChEBI" id="CHEBI:30839"/>
    </ligand>
</feature>
<dbReference type="AlphaFoldDB" id="A0A6G7PXF7"/>
<feature type="binding site" evidence="6">
    <location>
        <position position="103"/>
    </location>
    <ligand>
        <name>5-phospho-alpha-D-ribose 1-diphosphate</name>
        <dbReference type="ChEBI" id="CHEBI:58017"/>
        <note>ligand shared between dimeric partners</note>
    </ligand>
</feature>
<dbReference type="EC" id="2.4.2.10" evidence="2 6"/>
<dbReference type="CDD" id="cd06223">
    <property type="entry name" value="PRTases_typeI"/>
    <property type="match status" value="1"/>
</dbReference>
<dbReference type="GO" id="GO:0019856">
    <property type="term" value="P:pyrimidine nucleobase biosynthetic process"/>
    <property type="evidence" value="ECO:0007669"/>
    <property type="project" value="TreeGrafter"/>
</dbReference>
<feature type="binding site" evidence="6">
    <location>
        <position position="129"/>
    </location>
    <ligand>
        <name>orotate</name>
        <dbReference type="ChEBI" id="CHEBI:30839"/>
    </ligand>
</feature>
<accession>A0A6G7PXF7</accession>
<comment type="function">
    <text evidence="6">Catalyzes the transfer of a ribosyl phosphate group from 5-phosphoribose 1-diphosphate to orotate, leading to the formation of orotidine monophosphate (OMP).</text>
</comment>